<evidence type="ECO:0000313" key="3">
    <source>
        <dbReference type="Proteomes" id="UP000037854"/>
    </source>
</evidence>
<feature type="transmembrane region" description="Helical" evidence="1">
    <location>
        <begin position="38"/>
        <end position="62"/>
    </location>
</feature>
<evidence type="ECO:0000313" key="2">
    <source>
        <dbReference type="EMBL" id="KPH72653.1"/>
    </source>
</evidence>
<dbReference type="RefSeq" id="WP_060668890.1">
    <property type="nucleotide sequence ID" value="NZ_LGTK01000052.1"/>
</dbReference>
<sequence>MSEFWISYTIGLIIIVIILLILHNVYQKYFKKSTTDFLKYMIPIVCIGFAVVIIIGNLDTIIYPEPIGDQTLGGYLISNKAILHLLLYIGILILLSVVWLITTFPFATSGLKKFSGFGVTAEFREKLNEVVESRSIINEMANVRETILNLVTSKAYFEETLSPAIDQNGNINTDMLFNGVLKTFESFYKKSQSEIKIKYHLQLIDNNNLAASKETVKELQQEMTIAFNEVMRKRQPYLWQATLAIPFSPFDMEETQNSYYILCMHSAHIYFNDSDIDFINSIIKIIENFVDLEWYKGSGKEVEDEAGETTESSGVTEY</sequence>
<proteinExistence type="predicted"/>
<comment type="caution">
    <text evidence="2">The sequence shown here is derived from an EMBL/GenBank/DDBJ whole genome shotgun (WGS) entry which is preliminary data.</text>
</comment>
<name>A0ABR5MH59_9BACI</name>
<organism evidence="2 3">
    <name type="scientific">Oceanobacillus caeni</name>
    <dbReference type="NCBI Taxonomy" id="405946"/>
    <lineage>
        <taxon>Bacteria</taxon>
        <taxon>Bacillati</taxon>
        <taxon>Bacillota</taxon>
        <taxon>Bacilli</taxon>
        <taxon>Bacillales</taxon>
        <taxon>Bacillaceae</taxon>
        <taxon>Oceanobacillus</taxon>
    </lineage>
</organism>
<accession>A0ABR5MH59</accession>
<evidence type="ECO:0000256" key="1">
    <source>
        <dbReference type="SAM" id="Phobius"/>
    </source>
</evidence>
<keyword evidence="1" id="KW-0812">Transmembrane</keyword>
<dbReference type="EMBL" id="LGTK01000052">
    <property type="protein sequence ID" value="KPH72653.1"/>
    <property type="molecule type" value="Genomic_DNA"/>
</dbReference>
<gene>
    <name evidence="2" type="ORF">AFL42_13150</name>
</gene>
<keyword evidence="3" id="KW-1185">Reference proteome</keyword>
<keyword evidence="1" id="KW-0472">Membrane</keyword>
<reference evidence="2 3" key="1">
    <citation type="submission" date="2015-07" db="EMBL/GenBank/DDBJ databases">
        <title>High-quality draft genome sequence of Oceanobacillus caeni HM6, a bacillus isolated from a human feces.</title>
        <authorList>
            <person name="Kumar J."/>
            <person name="Verma M.K."/>
            <person name="Pandey R."/>
            <person name="Bhambi M."/>
            <person name="Chauhan N."/>
        </authorList>
    </citation>
    <scope>NUCLEOTIDE SEQUENCE [LARGE SCALE GENOMIC DNA]</scope>
    <source>
        <strain evidence="2 3">HM6</strain>
    </source>
</reference>
<dbReference type="Proteomes" id="UP000037854">
    <property type="component" value="Unassembled WGS sequence"/>
</dbReference>
<feature type="transmembrane region" description="Helical" evidence="1">
    <location>
        <begin position="6"/>
        <end position="26"/>
    </location>
</feature>
<feature type="transmembrane region" description="Helical" evidence="1">
    <location>
        <begin position="82"/>
        <end position="107"/>
    </location>
</feature>
<keyword evidence="1" id="KW-1133">Transmembrane helix</keyword>
<protein>
    <submittedName>
        <fullName evidence="2">Uncharacterized protein</fullName>
    </submittedName>
</protein>